<feature type="domain" description="DRBM" evidence="8">
    <location>
        <begin position="758"/>
        <end position="826"/>
    </location>
</feature>
<feature type="compositionally biased region" description="Pro residues" evidence="7">
    <location>
        <begin position="62"/>
        <end position="75"/>
    </location>
</feature>
<accession>A0A8C4F0A7</accession>
<keyword evidence="5" id="KW-0943">RNA-mediated gene silencing</keyword>
<dbReference type="SMART" id="SM00358">
    <property type="entry name" value="DSRM"/>
    <property type="match status" value="3"/>
</dbReference>
<evidence type="ECO:0000256" key="5">
    <source>
        <dbReference type="ARBA" id="ARBA00023158"/>
    </source>
</evidence>
<dbReference type="SMART" id="SM00550">
    <property type="entry name" value="Zalpha"/>
    <property type="match status" value="2"/>
</dbReference>
<dbReference type="OrthoDB" id="10268011at2759"/>
<dbReference type="PROSITE" id="PS50139">
    <property type="entry name" value="Z_BINDING"/>
    <property type="match status" value="2"/>
</dbReference>
<dbReference type="GeneTree" id="ENSGT00940000157243"/>
<dbReference type="SMART" id="SM00552">
    <property type="entry name" value="ADEAMc"/>
    <property type="match status" value="1"/>
</dbReference>
<feature type="domain" description="DRBM" evidence="8">
    <location>
        <begin position="883"/>
        <end position="951"/>
    </location>
</feature>
<feature type="region of interest" description="Disordered" evidence="7">
    <location>
        <begin position="478"/>
        <end position="569"/>
    </location>
</feature>
<dbReference type="InterPro" id="IPR002466">
    <property type="entry name" value="A_deamin"/>
</dbReference>
<evidence type="ECO:0000313" key="12">
    <source>
        <dbReference type="Proteomes" id="UP000694389"/>
    </source>
</evidence>
<protein>
    <submittedName>
        <fullName evidence="11">Adenosine deaminase RNA specific</fullName>
    </submittedName>
</protein>
<sequence length="1384" mass="151192">MSRGRGGPSKEHYHRHPPPDLQSKENYHSPGQASYYPRPGPQQPQYSNYYHNPARPAVSLQPPVPSLIPSAPPIPNHNNVAPKSVAHHSSQNHGPIPGPNSFQYQQIEFLRGQNLEAPQFRASPHRAGGGGGVVSGRWPSSSYQPQSGYSRYPNLNSSPRGRGEHNQDQSFGYPPNARAPRGTPSPRHLNQNQLQGQNHSQYSNRQWGVQTDSLSESFQSLSFHRDRPNRGERFDRHSSSSSSANLSSHKVNNALTPDVQDQVYRALAALKPSESISAKLLAKKLHLPKKFVNQALYSLERSQKASKKGLTPPEWTLYREPLRCEEAQNSRVQSSPSHPCVSLGHPPEAKVELKTETAENFRQAKEEDSDTESSSSNCSSLESDSEEYQSPEKGQHQAEQHPSTTSSPDQEFNFPTMAEQKDLVLKYLLQSREATSLVIAKNLGLRTAKQVNPTLYALEKQGEVIKNGEVNPPTWELSTRRRERMERSIKAAQSTPTEGSQMEVETSRAEKGGGSIFLPSTPLPPIPGLEPQPPPEVWMPEQSHSEAAQTSLQPPSSTSCKDEETNEGQWATDDIPEFLNAIRRETDAGKLAAEKANAVGTVAVSLAAPPPQNLWAKLQEVRLKNPVSGLMEYAQYLGQNCEFLLLDQSGPSHDPRFRMQVMLNERLFPVAEASSKKVAKKDAAAATLRILIGEMQGGASTGDEGNVASLDPVIDLFQETTGPTEGIGGICGTGSVEGIGMAEGPRQPLSRSLPGGKNPVSVLMEYSQRSGNPIEFIITGQAGPPHDPRFMYRVKVGENLFSEASAPSKKAARQLAAEEAVKELMADGRLQLNKPQLPLGSSSDSDGSGSGTTCPSLPPLTADELRAAHEAGVGDLINHLNNNAVSGLLEYARARGFAAEIRLVGQSGPPHEPKFTYQAKLGGRWFPPVCASNKKQGKQEAADAALRVLIGEAERAARTGELIPAELPVSGSTLHDQIAMLSHQRFNALTTRIQHSLLGRKILATIVMRRGEGLGTVVSLGTGNRCVKGEELSLKGDTVNDCHAEIISRRGFVRFLYSELLKYYDDTEDSIFEPAENNKLQIKSDITFHLYISTAPCGDGALFDKSCSESGDDVEGHQPLFENAKQGKLRTKVENGEGTIPVESSAIVPTWDGIQHGERLRTMSCSDKILRWNVLGLQGALLTHFLHPIYLKSITLGYLYSHGHLTRAVCCRLARDGEAFTKSLPSPFMLNHPEVGRVSVYDSTRHTGKTKESSVNWSFPDQHSVEVLDGTKGKLDGNKLSVSRVSKSNLFGLFHSICQRSGRTDLLSLPSYSQAKMSAMSFQLAKQQFFRALSVHGYGAWIGKPLEEKSFEAGEGTGNNGASFPITYPSSRNGGAMEYKQEEA</sequence>
<dbReference type="SUPFAM" id="SSF54768">
    <property type="entry name" value="dsRNA-binding domain-like"/>
    <property type="match status" value="3"/>
</dbReference>
<evidence type="ECO:0000256" key="1">
    <source>
        <dbReference type="ARBA" id="ARBA00004496"/>
    </source>
</evidence>
<dbReference type="GO" id="GO:0031047">
    <property type="term" value="P:regulatory ncRNA-mediated gene silencing"/>
    <property type="evidence" value="ECO:0007669"/>
    <property type="project" value="UniProtKB-KW"/>
</dbReference>
<keyword evidence="4 6" id="KW-0694">RNA-binding</keyword>
<evidence type="ECO:0000259" key="9">
    <source>
        <dbReference type="PROSITE" id="PS50139"/>
    </source>
</evidence>
<dbReference type="PROSITE" id="PS50141">
    <property type="entry name" value="A_DEAMIN_EDITASE"/>
    <property type="match status" value="1"/>
</dbReference>
<feature type="compositionally biased region" description="Polar residues" evidence="7">
    <location>
        <begin position="76"/>
        <end position="93"/>
    </location>
</feature>
<dbReference type="PROSITE" id="PS50137">
    <property type="entry name" value="DS_RBD"/>
    <property type="match status" value="3"/>
</dbReference>
<feature type="domain" description="DRBM" evidence="8">
    <location>
        <begin position="625"/>
        <end position="693"/>
    </location>
</feature>
<dbReference type="CTD" id="103"/>
<feature type="compositionally biased region" description="Basic and acidic residues" evidence="7">
    <location>
        <begin position="347"/>
        <end position="366"/>
    </location>
</feature>
<feature type="domain" description="Z-binding" evidence="9">
    <location>
        <begin position="253"/>
        <end position="319"/>
    </location>
</feature>
<dbReference type="GO" id="GO:0003725">
    <property type="term" value="F:double-stranded RNA binding"/>
    <property type="evidence" value="ECO:0007669"/>
    <property type="project" value="TreeGrafter"/>
</dbReference>
<name>A0A8C4F0A7_DICLA</name>
<dbReference type="InterPro" id="IPR036388">
    <property type="entry name" value="WH-like_DNA-bd_sf"/>
</dbReference>
<dbReference type="Gene3D" id="3.30.160.20">
    <property type="match status" value="3"/>
</dbReference>
<feature type="region of interest" description="Disordered" evidence="7">
    <location>
        <begin position="121"/>
        <end position="201"/>
    </location>
</feature>
<feature type="compositionally biased region" description="Low complexity" evidence="7">
    <location>
        <begin position="188"/>
        <end position="201"/>
    </location>
</feature>
<feature type="region of interest" description="Disordered" evidence="7">
    <location>
        <begin position="327"/>
        <end position="413"/>
    </location>
</feature>
<keyword evidence="12" id="KW-1185">Reference proteome</keyword>
<feature type="compositionally biased region" description="Low complexity" evidence="7">
    <location>
        <begin position="135"/>
        <end position="153"/>
    </location>
</feature>
<dbReference type="GO" id="GO:0008251">
    <property type="term" value="F:tRNA-specific adenosine deaminase activity"/>
    <property type="evidence" value="ECO:0007669"/>
    <property type="project" value="TreeGrafter"/>
</dbReference>
<organism evidence="11 12">
    <name type="scientific">Dicentrarchus labrax</name>
    <name type="common">European seabass</name>
    <name type="synonym">Morone labrax</name>
    <dbReference type="NCBI Taxonomy" id="13489"/>
    <lineage>
        <taxon>Eukaryota</taxon>
        <taxon>Metazoa</taxon>
        <taxon>Chordata</taxon>
        <taxon>Craniata</taxon>
        <taxon>Vertebrata</taxon>
        <taxon>Euteleostomi</taxon>
        <taxon>Actinopterygii</taxon>
        <taxon>Neopterygii</taxon>
        <taxon>Teleostei</taxon>
        <taxon>Neoteleostei</taxon>
        <taxon>Acanthomorphata</taxon>
        <taxon>Eupercaria</taxon>
        <taxon>Moronidae</taxon>
        <taxon>Dicentrarchus</taxon>
    </lineage>
</organism>
<feature type="compositionally biased region" description="Low complexity" evidence="7">
    <location>
        <begin position="239"/>
        <end position="248"/>
    </location>
</feature>
<dbReference type="GO" id="GO:0005730">
    <property type="term" value="C:nucleolus"/>
    <property type="evidence" value="ECO:0007669"/>
    <property type="project" value="TreeGrafter"/>
</dbReference>
<dbReference type="RefSeq" id="XP_051262204.1">
    <property type="nucleotide sequence ID" value="XM_051406244.1"/>
</dbReference>
<keyword evidence="2" id="KW-0963">Cytoplasm</keyword>
<feature type="region of interest" description="Disordered" evidence="7">
    <location>
        <begin position="1351"/>
        <end position="1384"/>
    </location>
</feature>
<dbReference type="GO" id="GO:0008595">
    <property type="term" value="P:anterior/posterior axis specification, embryo"/>
    <property type="evidence" value="ECO:0007669"/>
    <property type="project" value="Ensembl"/>
</dbReference>
<dbReference type="GO" id="GO:0003726">
    <property type="term" value="F:double-stranded RNA adenosine deaminase activity"/>
    <property type="evidence" value="ECO:0007669"/>
    <property type="project" value="InterPro"/>
</dbReference>
<evidence type="ECO:0000256" key="4">
    <source>
        <dbReference type="ARBA" id="ARBA00022884"/>
    </source>
</evidence>
<dbReference type="RefSeq" id="XP_051262202.1">
    <property type="nucleotide sequence ID" value="XM_051406242.1"/>
</dbReference>
<feature type="compositionally biased region" description="Polar residues" evidence="7">
    <location>
        <begin position="545"/>
        <end position="559"/>
    </location>
</feature>
<evidence type="ECO:0000256" key="2">
    <source>
        <dbReference type="ARBA" id="ARBA00022490"/>
    </source>
</evidence>
<dbReference type="Pfam" id="PF02137">
    <property type="entry name" value="A_deamin"/>
    <property type="match status" value="1"/>
</dbReference>
<evidence type="ECO:0000313" key="11">
    <source>
        <dbReference type="Ensembl" id="ENSDLAP00005025898.2"/>
    </source>
</evidence>
<dbReference type="Pfam" id="PF00035">
    <property type="entry name" value="dsrm"/>
    <property type="match status" value="3"/>
</dbReference>
<evidence type="ECO:0000259" key="8">
    <source>
        <dbReference type="PROSITE" id="PS50137"/>
    </source>
</evidence>
<evidence type="ECO:0000256" key="6">
    <source>
        <dbReference type="PROSITE-ProRule" id="PRU00266"/>
    </source>
</evidence>
<dbReference type="GeneID" id="127366880"/>
<feature type="region of interest" description="Disordered" evidence="7">
    <location>
        <begin position="1"/>
        <end position="103"/>
    </location>
</feature>
<feature type="region of interest" description="Disordered" evidence="7">
    <location>
        <begin position="218"/>
        <end position="254"/>
    </location>
</feature>
<feature type="compositionally biased region" description="Basic and acidic residues" evidence="7">
    <location>
        <begin position="478"/>
        <end position="489"/>
    </location>
</feature>
<dbReference type="InterPro" id="IPR042371">
    <property type="entry name" value="Z_dom"/>
</dbReference>
<dbReference type="Gene3D" id="1.10.10.10">
    <property type="entry name" value="Winged helix-like DNA-binding domain superfamily/Winged helix DNA-binding domain"/>
    <property type="match status" value="2"/>
</dbReference>
<dbReference type="OMA" id="ERMQMKR"/>
<feature type="compositionally biased region" description="Basic and acidic residues" evidence="7">
    <location>
        <begin position="223"/>
        <end position="238"/>
    </location>
</feature>
<gene>
    <name evidence="11" type="primary">adar</name>
</gene>
<dbReference type="InterPro" id="IPR014720">
    <property type="entry name" value="dsRBD_dom"/>
</dbReference>
<dbReference type="GO" id="GO:0006382">
    <property type="term" value="P:adenosine to inosine editing"/>
    <property type="evidence" value="ECO:0007669"/>
    <property type="project" value="TreeGrafter"/>
</dbReference>
<dbReference type="SUPFAM" id="SSF46785">
    <property type="entry name" value="Winged helix' DNA-binding domain"/>
    <property type="match status" value="2"/>
</dbReference>
<dbReference type="PANTHER" id="PTHR10910:SF107">
    <property type="entry name" value="DOUBLE-STRANDED RNA-SPECIFIC ADENOSINE DEAMINASE"/>
    <property type="match status" value="1"/>
</dbReference>
<proteinExistence type="predicted"/>
<evidence type="ECO:0000256" key="7">
    <source>
        <dbReference type="SAM" id="MobiDB-lite"/>
    </source>
</evidence>
<feature type="compositionally biased region" description="Low complexity" evidence="7">
    <location>
        <begin position="372"/>
        <end position="382"/>
    </location>
</feature>
<keyword evidence="3" id="KW-0677">Repeat</keyword>
<reference evidence="11" key="2">
    <citation type="submission" date="2025-09" db="UniProtKB">
        <authorList>
            <consortium name="Ensembl"/>
        </authorList>
    </citation>
    <scope>IDENTIFICATION</scope>
</reference>
<dbReference type="FunFam" id="3.30.160.20:FF:000005">
    <property type="entry name" value="Putative double-stranded RNA-specific adenosine deaminase"/>
    <property type="match status" value="3"/>
</dbReference>
<dbReference type="CDD" id="cd19915">
    <property type="entry name" value="DSRM_DRADA_rpt3"/>
    <property type="match status" value="1"/>
</dbReference>
<comment type="subcellular location">
    <subcellularLocation>
        <location evidence="1">Cytoplasm</location>
    </subcellularLocation>
</comment>
<reference evidence="11" key="1">
    <citation type="submission" date="2025-08" db="UniProtKB">
        <authorList>
            <consortium name="Ensembl"/>
        </authorList>
    </citation>
    <scope>IDENTIFICATION</scope>
</reference>
<dbReference type="InterPro" id="IPR036390">
    <property type="entry name" value="WH_DNA-bd_sf"/>
</dbReference>
<evidence type="ECO:0000259" key="10">
    <source>
        <dbReference type="PROSITE" id="PS50141"/>
    </source>
</evidence>
<dbReference type="GO" id="GO:0005737">
    <property type="term" value="C:cytoplasm"/>
    <property type="evidence" value="ECO:0007669"/>
    <property type="project" value="UniProtKB-SubCell"/>
</dbReference>
<dbReference type="Proteomes" id="UP000694389">
    <property type="component" value="Unassembled WGS sequence"/>
</dbReference>
<feature type="domain" description="Z-binding" evidence="9">
    <location>
        <begin position="414"/>
        <end position="479"/>
    </location>
</feature>
<dbReference type="InterPro" id="IPR044457">
    <property type="entry name" value="ADAR1_DSRM_3"/>
</dbReference>
<feature type="compositionally biased region" description="Polar residues" evidence="7">
    <location>
        <begin position="491"/>
        <end position="504"/>
    </location>
</feature>
<feature type="region of interest" description="Disordered" evidence="7">
    <location>
        <begin position="829"/>
        <end position="860"/>
    </location>
</feature>
<dbReference type="GO" id="GO:0006396">
    <property type="term" value="P:RNA processing"/>
    <property type="evidence" value="ECO:0007669"/>
    <property type="project" value="InterPro"/>
</dbReference>
<dbReference type="RefSeq" id="XP_051262205.1">
    <property type="nucleotide sequence ID" value="XM_051406245.1"/>
</dbReference>
<dbReference type="RefSeq" id="XP_051262203.1">
    <property type="nucleotide sequence ID" value="XM_051406243.1"/>
</dbReference>
<dbReference type="Pfam" id="PF02295">
    <property type="entry name" value="z-alpha"/>
    <property type="match status" value="2"/>
</dbReference>
<dbReference type="Ensembl" id="ENSDLAT00005027673.2">
    <property type="protein sequence ID" value="ENSDLAP00005025898.2"/>
    <property type="gene ID" value="ENSDLAG00005011759.2"/>
</dbReference>
<feature type="domain" description="A to I editase" evidence="10">
    <location>
        <begin position="1019"/>
        <end position="1351"/>
    </location>
</feature>
<dbReference type="PANTHER" id="PTHR10910">
    <property type="entry name" value="EUKARYOTE SPECIFIC DSRNA BINDING PROTEIN"/>
    <property type="match status" value="1"/>
</dbReference>
<feature type="compositionally biased region" description="Polar residues" evidence="7">
    <location>
        <begin position="400"/>
        <end position="410"/>
    </location>
</feature>
<feature type="compositionally biased region" description="Pro residues" evidence="7">
    <location>
        <begin position="521"/>
        <end position="537"/>
    </location>
</feature>
<evidence type="ECO:0000256" key="3">
    <source>
        <dbReference type="ARBA" id="ARBA00022737"/>
    </source>
</evidence>